<evidence type="ECO:0000256" key="1">
    <source>
        <dbReference type="SAM" id="MobiDB-lite"/>
    </source>
</evidence>
<dbReference type="eggNOG" id="ENOG502SC7H">
    <property type="taxonomic scope" value="Eukaryota"/>
</dbReference>
<dbReference type="Pfam" id="PF25820">
    <property type="entry name" value="DUF7949"/>
    <property type="match status" value="1"/>
</dbReference>
<dbReference type="InterPro" id="IPR054484">
    <property type="entry name" value="ComC_SSD"/>
</dbReference>
<dbReference type="PaxDb" id="44689-DDB0238789"/>
<dbReference type="Proteomes" id="UP000002195">
    <property type="component" value="Unassembled WGS sequence"/>
</dbReference>
<feature type="signal peptide" evidence="3">
    <location>
        <begin position="1"/>
        <end position="25"/>
    </location>
</feature>
<evidence type="ECO:0000256" key="3">
    <source>
        <dbReference type="SAM" id="SignalP"/>
    </source>
</evidence>
<dbReference type="Pfam" id="PF22933">
    <property type="entry name" value="ComC_SSD"/>
    <property type="match status" value="1"/>
</dbReference>
<dbReference type="VEuPathDB" id="AmoebaDB:DDB_G0285045"/>
<dbReference type="RefSeq" id="XP_639902.2">
    <property type="nucleotide sequence ID" value="XM_634810.2"/>
</dbReference>
<evidence type="ECO:0000259" key="4">
    <source>
        <dbReference type="PROSITE" id="PS01186"/>
    </source>
</evidence>
<dbReference type="FunCoup" id="Q54P15">
    <property type="interactions" value="744"/>
</dbReference>
<proteinExistence type="predicted"/>
<dbReference type="InParanoid" id="Q54P15"/>
<name>Q54P15_DICDI</name>
<keyword evidence="2" id="KW-1133">Transmembrane helix</keyword>
<dbReference type="Pfam" id="PF23034">
    <property type="entry name" value="DUF7035"/>
    <property type="match status" value="1"/>
</dbReference>
<feature type="domain" description="EGF-like" evidence="4">
    <location>
        <begin position="1049"/>
        <end position="1060"/>
    </location>
</feature>
<dbReference type="InterPro" id="IPR055462">
    <property type="entry name" value="DUF7034"/>
</dbReference>
<dbReference type="OMA" id="NCTISHH"/>
<evidence type="ECO:0000313" key="5">
    <source>
        <dbReference type="EMBL" id="EAL64986.2"/>
    </source>
</evidence>
<dbReference type="PROSITE" id="PS01186">
    <property type="entry name" value="EGF_2"/>
    <property type="match status" value="1"/>
</dbReference>
<sequence length="1379" mass="154477">MKRDNNKYIIYLLFFQFILINLLNGQSIEVKDVSDPSFLTYNKYPIDSNKNTCNFDFFIRSVISNGTGGLFTISSDSSLSITSLKVFNDQITQIDKILVSDVPNGQNSISLTSNLGLINASTIINFNCELYDMNSIKIKYIPNILADLDPTAYSGYVILSGLKYKSNNLIISTNGYSVLVNSDSNKATYIILRPLNITIFNQDVTCSIYFIDYQFNFTVPSSYLYYSSNSDNQVMYYPDSPMFQKFSYFASNVISITANYTGINPLIFLYRASGGILTLPFYQNDNGTVYFGALQNFGTNERIAVVSQYGSSLVEINSTILSSIPISSETYFPSGTIYILKTTLGTFNNMTYFTVYFNSSIYFDIIDYSFSIDNIQSVLPWPFGFESGTNYKYSFKVAFLLSLMSSSWNTFVITPYNGMTSLNPLNLPPDLVSLNDATPTMKHYEMIILDSNCYLIRIAPSDDFVNGIITINNKPYGYGSLVEGDGINGPSMYEFVYENTNSGVGTIEIRGSSGKSSPYYTSQPSYYSSIPPKFVYDATAFNIYNIYLIQNVSFLYNNLNTTNKSIDNIMYFNFTDVTETNVELEVVFLNNFKLLNGRISKQCFAKWNSTIKLFQVEFRVPANVKTGYFNYNIKLGSIYTNFYSQLLPASNQLYVTSSRFDQYGPIFKTIDKSISQNPNQIKWSVTIQDEINGFDYGHVIVRGDMDGSRYTINLSNNTIISGNEFLGQHDIIVTIPDICATQSYSIIEIELFDKQGYSCEFYMTKSFDAPSNPFINYFGDPTINKITIYCDDYQDQTPPVLLSFQSSRVVSSQDNSQTLLFEFQVTDPESGLKSDQLPIVYATSKQLEGIFNTSEIKTIVNNNTIDYKCQIDLPYGFGYQSDILFSVYGLINNGGYFGGYSSERLMSISPNSYYMSNIPLIKKLLISKVSIITSSGGKLLIIGKHFQTDYKVHIKYLDGNLVFPQVSTPTISYSTSIIINDIKPTTNPFIIKVVSLNNLNQSNEFTVYPVVYNFIDPSPKPPIKPRIPCAGTPECGGSKNGYCKENYGCICYSPWVGIDCTSQVIIVPQPSTNTSNPSTEIPVIGGGGGNNNNETNTETILFKSLISLVSLRELDFQSNIVNTYTFEKWVYNQIDSNTNQYVTNITIPKSNTTTTITATLQWFKEKSIIKFANQQLVMNPSSIKYTIDISNYDFSSKLNQLQLIMSASISASKSDDICSSKEFGVTSDSDDDISNYIKLQVDTVSLYGRFIKRAIVDSTVQTISNILLDSSMNLITNAASSQTYIGIQLPYYSDSIIIDPDFSILIDSKSASNNNNSICSNINSKSGLSTVQLVGIIIGSVGFAAVIIISIAFCIHKNRTDAKFRLFVRNKTIHMDKKK</sequence>
<gene>
    <name evidence="5" type="ORF">DDB_G0285045</name>
</gene>
<dbReference type="InterPro" id="IPR057709">
    <property type="entry name" value="DUF7949"/>
</dbReference>
<dbReference type="PANTHER" id="PTHR31378">
    <property type="entry name" value="EGF-LIKE DOMAIN-CONTAINING PROTEIN-RELATED-RELATED"/>
    <property type="match status" value="1"/>
</dbReference>
<accession>Q54P15</accession>
<dbReference type="EMBL" id="AAFI02000073">
    <property type="protein sequence ID" value="EAL64986.2"/>
    <property type="molecule type" value="Genomic_DNA"/>
</dbReference>
<keyword evidence="6" id="KW-1185">Reference proteome</keyword>
<dbReference type="GeneID" id="8624814"/>
<feature type="region of interest" description="Disordered" evidence="1">
    <location>
        <begin position="1071"/>
        <end position="1090"/>
    </location>
</feature>
<evidence type="ECO:0000313" key="6">
    <source>
        <dbReference type="Proteomes" id="UP000002195"/>
    </source>
</evidence>
<dbReference type="InterPro" id="IPR000742">
    <property type="entry name" value="EGF"/>
</dbReference>
<comment type="caution">
    <text evidence="5">The sequence shown here is derived from an EMBL/GenBank/DDBJ whole genome shotgun (WGS) entry which is preliminary data.</text>
</comment>
<feature type="chain" id="PRO_5004249810" evidence="3">
    <location>
        <begin position="26"/>
        <end position="1379"/>
    </location>
</feature>
<keyword evidence="3" id="KW-0732">Signal</keyword>
<dbReference type="HOGENOM" id="CLU_004923_0_0_1"/>
<evidence type="ECO:0000256" key="2">
    <source>
        <dbReference type="SAM" id="Phobius"/>
    </source>
</evidence>
<dbReference type="SMR" id="Q54P15"/>
<keyword evidence="2" id="KW-0812">Transmembrane</keyword>
<dbReference type="KEGG" id="ddi:DDB_G0285045"/>
<dbReference type="dictyBase" id="DDB_G0285045"/>
<reference evidence="5 6" key="1">
    <citation type="journal article" date="2005" name="Nature">
        <title>The genome of the social amoeba Dictyostelium discoideum.</title>
        <authorList>
            <consortium name="The Dictyostelium discoideum Sequencing Consortium"/>
            <person name="Eichinger L."/>
            <person name="Pachebat J.A."/>
            <person name="Glockner G."/>
            <person name="Rajandream M.A."/>
            <person name="Sucgang R."/>
            <person name="Berriman M."/>
            <person name="Song J."/>
            <person name="Olsen R."/>
            <person name="Szafranski K."/>
            <person name="Xu Q."/>
            <person name="Tunggal B."/>
            <person name="Kummerfeld S."/>
            <person name="Madera M."/>
            <person name="Konfortov B.A."/>
            <person name="Rivero F."/>
            <person name="Bankier A.T."/>
            <person name="Lehmann R."/>
            <person name="Hamlin N."/>
            <person name="Davies R."/>
            <person name="Gaudet P."/>
            <person name="Fey P."/>
            <person name="Pilcher K."/>
            <person name="Chen G."/>
            <person name="Saunders D."/>
            <person name="Sodergren E."/>
            <person name="Davis P."/>
            <person name="Kerhornou A."/>
            <person name="Nie X."/>
            <person name="Hall N."/>
            <person name="Anjard C."/>
            <person name="Hemphill L."/>
            <person name="Bason N."/>
            <person name="Farbrother P."/>
            <person name="Desany B."/>
            <person name="Just E."/>
            <person name="Morio T."/>
            <person name="Rost R."/>
            <person name="Churcher C."/>
            <person name="Cooper J."/>
            <person name="Haydock S."/>
            <person name="van Driessche N."/>
            <person name="Cronin A."/>
            <person name="Goodhead I."/>
            <person name="Muzny D."/>
            <person name="Mourier T."/>
            <person name="Pain A."/>
            <person name="Lu M."/>
            <person name="Harper D."/>
            <person name="Lindsay R."/>
            <person name="Hauser H."/>
            <person name="James K."/>
            <person name="Quiles M."/>
            <person name="Madan Babu M."/>
            <person name="Saito T."/>
            <person name="Buchrieser C."/>
            <person name="Wardroper A."/>
            <person name="Felder M."/>
            <person name="Thangavelu M."/>
            <person name="Johnson D."/>
            <person name="Knights A."/>
            <person name="Loulseged H."/>
            <person name="Mungall K."/>
            <person name="Oliver K."/>
            <person name="Price C."/>
            <person name="Quail M.A."/>
            <person name="Urushihara H."/>
            <person name="Hernandez J."/>
            <person name="Rabbinowitsch E."/>
            <person name="Steffen D."/>
            <person name="Sanders M."/>
            <person name="Ma J."/>
            <person name="Kohara Y."/>
            <person name="Sharp S."/>
            <person name="Simmonds M."/>
            <person name="Spiegler S."/>
            <person name="Tivey A."/>
            <person name="Sugano S."/>
            <person name="White B."/>
            <person name="Walker D."/>
            <person name="Woodward J."/>
            <person name="Winckler T."/>
            <person name="Tanaka Y."/>
            <person name="Shaulsky G."/>
            <person name="Schleicher M."/>
            <person name="Weinstock G."/>
            <person name="Rosenthal A."/>
            <person name="Cox E.C."/>
            <person name="Chisholm R.L."/>
            <person name="Gibbs R."/>
            <person name="Loomis W.F."/>
            <person name="Platzer M."/>
            <person name="Kay R.R."/>
            <person name="Williams J."/>
            <person name="Dear P.H."/>
            <person name="Noegel A.A."/>
            <person name="Barrell B."/>
            <person name="Kuspa A."/>
        </authorList>
    </citation>
    <scope>NUCLEOTIDE SEQUENCE [LARGE SCALE GENOMIC DNA]</scope>
    <source>
        <strain evidence="5 6">AX4</strain>
    </source>
</reference>
<keyword evidence="2" id="KW-0472">Membrane</keyword>
<protein>
    <submittedName>
        <fullName evidence="5">EGF-like domain-containing protein</fullName>
    </submittedName>
</protein>
<dbReference type="Pfam" id="PF23033">
    <property type="entry name" value="DUF7034"/>
    <property type="match status" value="1"/>
</dbReference>
<organism evidence="5 6">
    <name type="scientific">Dictyostelium discoideum</name>
    <name type="common">Social amoeba</name>
    <dbReference type="NCBI Taxonomy" id="44689"/>
    <lineage>
        <taxon>Eukaryota</taxon>
        <taxon>Amoebozoa</taxon>
        <taxon>Evosea</taxon>
        <taxon>Eumycetozoa</taxon>
        <taxon>Dictyostelia</taxon>
        <taxon>Dictyosteliales</taxon>
        <taxon>Dictyosteliaceae</taxon>
        <taxon>Dictyostelium</taxon>
    </lineage>
</organism>
<dbReference type="InterPro" id="IPR055463">
    <property type="entry name" value="DUF7035"/>
</dbReference>
<dbReference type="PANTHER" id="PTHR31378:SF29">
    <property type="entry name" value="EGF-LIKE DOMAIN-CONTAINING PROTEIN-RELATED"/>
    <property type="match status" value="1"/>
</dbReference>
<dbReference type="PhylomeDB" id="Q54P15"/>
<feature type="transmembrane region" description="Helical" evidence="2">
    <location>
        <begin position="1333"/>
        <end position="1355"/>
    </location>
</feature>
<dbReference type="AlphaFoldDB" id="Q54P15"/>